<feature type="region of interest" description="Disordered" evidence="1">
    <location>
        <begin position="90"/>
        <end position="145"/>
    </location>
</feature>
<dbReference type="AlphaFoldDB" id="A0A8J9VSQ0"/>
<name>A0A8J9VSQ0_9NEOP</name>
<dbReference type="EMBL" id="OV170226">
    <property type="protein sequence ID" value="CAH0726475.1"/>
    <property type="molecule type" value="Genomic_DNA"/>
</dbReference>
<protein>
    <submittedName>
        <fullName evidence="2">Uncharacterized protein</fullName>
    </submittedName>
</protein>
<dbReference type="Proteomes" id="UP000838878">
    <property type="component" value="Chromosome 6"/>
</dbReference>
<evidence type="ECO:0000256" key="1">
    <source>
        <dbReference type="SAM" id="MobiDB-lite"/>
    </source>
</evidence>
<evidence type="ECO:0000313" key="2">
    <source>
        <dbReference type="EMBL" id="CAH0726475.1"/>
    </source>
</evidence>
<feature type="compositionally biased region" description="Polar residues" evidence="1">
    <location>
        <begin position="128"/>
        <end position="138"/>
    </location>
</feature>
<accession>A0A8J9VSQ0</accession>
<keyword evidence="3" id="KW-1185">Reference proteome</keyword>
<organism evidence="2 3">
    <name type="scientific">Brenthis ino</name>
    <name type="common">lesser marbled fritillary</name>
    <dbReference type="NCBI Taxonomy" id="405034"/>
    <lineage>
        <taxon>Eukaryota</taxon>
        <taxon>Metazoa</taxon>
        <taxon>Ecdysozoa</taxon>
        <taxon>Arthropoda</taxon>
        <taxon>Hexapoda</taxon>
        <taxon>Insecta</taxon>
        <taxon>Pterygota</taxon>
        <taxon>Neoptera</taxon>
        <taxon>Endopterygota</taxon>
        <taxon>Lepidoptera</taxon>
        <taxon>Glossata</taxon>
        <taxon>Ditrysia</taxon>
        <taxon>Papilionoidea</taxon>
        <taxon>Nymphalidae</taxon>
        <taxon>Heliconiinae</taxon>
        <taxon>Argynnini</taxon>
        <taxon>Brenthis</taxon>
    </lineage>
</organism>
<sequence>MLGIDRAGLVVAEAARARLRKEVRRVLTQLWKTESLANVRESTAGRGGVRTPGRRSCGADLTRSFLTAHACTRIMYSLVHAMALDYNKKRKIKPEGTRKNFTAHSTQNAESPAQAQRSWGDGFDASRRSTSPDSQQNDKLGVILE</sequence>
<feature type="compositionally biased region" description="Polar residues" evidence="1">
    <location>
        <begin position="99"/>
        <end position="117"/>
    </location>
</feature>
<reference evidence="2" key="1">
    <citation type="submission" date="2021-12" db="EMBL/GenBank/DDBJ databases">
        <authorList>
            <person name="Martin H S."/>
        </authorList>
    </citation>
    <scope>NUCLEOTIDE SEQUENCE</scope>
</reference>
<proteinExistence type="predicted"/>
<gene>
    <name evidence="2" type="ORF">BINO364_LOCUS11929</name>
</gene>
<feature type="non-terminal residue" evidence="2">
    <location>
        <position position="145"/>
    </location>
</feature>
<evidence type="ECO:0000313" key="3">
    <source>
        <dbReference type="Proteomes" id="UP000838878"/>
    </source>
</evidence>